<dbReference type="InterPro" id="IPR055849">
    <property type="entry name" value="DUF7426"/>
</dbReference>
<feature type="domain" description="DUF7426" evidence="2">
    <location>
        <begin position="24"/>
        <end position="153"/>
    </location>
</feature>
<feature type="compositionally biased region" description="Polar residues" evidence="1">
    <location>
        <begin position="142"/>
        <end position="152"/>
    </location>
</feature>
<evidence type="ECO:0000259" key="2">
    <source>
        <dbReference type="Pfam" id="PF24201"/>
    </source>
</evidence>
<reference evidence="4" key="1">
    <citation type="journal article" date="2019" name="Int. J. Syst. Evol. Microbiol.">
        <title>The Global Catalogue of Microorganisms (GCM) 10K type strain sequencing project: providing services to taxonomists for standard genome sequencing and annotation.</title>
        <authorList>
            <consortium name="The Broad Institute Genomics Platform"/>
            <consortium name="The Broad Institute Genome Sequencing Center for Infectious Disease"/>
            <person name="Wu L."/>
            <person name="Ma J."/>
        </authorList>
    </citation>
    <scope>NUCLEOTIDE SEQUENCE [LARGE SCALE GENOMIC DNA]</scope>
    <source>
        <strain evidence="4">JCM 11650</strain>
    </source>
</reference>
<name>A0ABW4PW45_9MICO</name>
<protein>
    <recommendedName>
        <fullName evidence="2">DUF7426 domain-containing protein</fullName>
    </recommendedName>
</protein>
<evidence type="ECO:0000313" key="4">
    <source>
        <dbReference type="Proteomes" id="UP001597280"/>
    </source>
</evidence>
<gene>
    <name evidence="3" type="ORF">ACFSDA_08135</name>
</gene>
<comment type="caution">
    <text evidence="3">The sequence shown here is derived from an EMBL/GenBank/DDBJ whole genome shotgun (WGS) entry which is preliminary data.</text>
</comment>
<evidence type="ECO:0000256" key="1">
    <source>
        <dbReference type="SAM" id="MobiDB-lite"/>
    </source>
</evidence>
<organism evidence="3 4">
    <name type="scientific">Brachybacterium rhamnosum</name>
    <dbReference type="NCBI Taxonomy" id="173361"/>
    <lineage>
        <taxon>Bacteria</taxon>
        <taxon>Bacillati</taxon>
        <taxon>Actinomycetota</taxon>
        <taxon>Actinomycetes</taxon>
        <taxon>Micrococcales</taxon>
        <taxon>Dermabacteraceae</taxon>
        <taxon>Brachybacterium</taxon>
    </lineage>
</organism>
<dbReference type="Proteomes" id="UP001597280">
    <property type="component" value="Unassembled WGS sequence"/>
</dbReference>
<feature type="compositionally biased region" description="Acidic residues" evidence="1">
    <location>
        <begin position="10"/>
        <end position="20"/>
    </location>
</feature>
<feature type="region of interest" description="Disordered" evidence="1">
    <location>
        <begin position="130"/>
        <end position="177"/>
    </location>
</feature>
<accession>A0ABW4PW45</accession>
<evidence type="ECO:0000313" key="3">
    <source>
        <dbReference type="EMBL" id="MFD1835047.1"/>
    </source>
</evidence>
<proteinExistence type="predicted"/>
<dbReference type="RefSeq" id="WP_343904258.1">
    <property type="nucleotide sequence ID" value="NZ_BAAAIS010000002.1"/>
</dbReference>
<sequence>MTDDDRTVDDQNDDLTDYDSWDEEDEALVLPYRGKEYRIAPVSARVGLRIERIMSAAERAQRGASKDDDEAQVLSDAEELDLYPDVLGPVYDELLDDGVPFRRLKLAATAAMLWTIHTEDVALDYWAAGGKAPAPNREQRRAATTRTGGANSTKRRASGTGTSTRPQRSAQPRKGAA</sequence>
<keyword evidence="4" id="KW-1185">Reference proteome</keyword>
<dbReference type="Pfam" id="PF24201">
    <property type="entry name" value="DUF7426"/>
    <property type="match status" value="1"/>
</dbReference>
<dbReference type="EMBL" id="JBHUFL010000002">
    <property type="protein sequence ID" value="MFD1835047.1"/>
    <property type="molecule type" value="Genomic_DNA"/>
</dbReference>
<feature type="compositionally biased region" description="Polar residues" evidence="1">
    <location>
        <begin position="159"/>
        <end position="170"/>
    </location>
</feature>
<feature type="region of interest" description="Disordered" evidence="1">
    <location>
        <begin position="1"/>
        <end position="20"/>
    </location>
</feature>